<keyword evidence="1" id="KW-0059">Arsenical resistance</keyword>
<organism evidence="3 4">
    <name type="scientific">SAR86 cluster bacterium</name>
    <dbReference type="NCBI Taxonomy" id="2030880"/>
    <lineage>
        <taxon>Bacteria</taxon>
        <taxon>Pseudomonadati</taxon>
        <taxon>Pseudomonadota</taxon>
        <taxon>Gammaproteobacteria</taxon>
        <taxon>SAR86 cluster</taxon>
    </lineage>
</organism>
<dbReference type="SUPFAM" id="SSF52788">
    <property type="entry name" value="Phosphotyrosine protein phosphatases I"/>
    <property type="match status" value="1"/>
</dbReference>
<dbReference type="GO" id="GO:0046685">
    <property type="term" value="P:response to arsenic-containing substance"/>
    <property type="evidence" value="ECO:0007669"/>
    <property type="project" value="UniProtKB-KW"/>
</dbReference>
<comment type="caution">
    <text evidence="3">The sequence shown here is derived from an EMBL/GenBank/DDBJ whole genome shotgun (WGS) entry which is preliminary data.</text>
</comment>
<evidence type="ECO:0000313" key="3">
    <source>
        <dbReference type="EMBL" id="RZO25480.1"/>
    </source>
</evidence>
<evidence type="ECO:0000313" key="4">
    <source>
        <dbReference type="Proteomes" id="UP000319384"/>
    </source>
</evidence>
<dbReference type="EMBL" id="SHBH01000035">
    <property type="protein sequence ID" value="RZO25480.1"/>
    <property type="molecule type" value="Genomic_DNA"/>
</dbReference>
<reference evidence="3 4" key="1">
    <citation type="submission" date="2019-02" db="EMBL/GenBank/DDBJ databases">
        <title>Prokaryotic population dynamics and viral predation in marine succession experiment using metagenomics: the confinement effect.</title>
        <authorList>
            <person name="Haro-Moreno J.M."/>
            <person name="Rodriguez-Valera F."/>
            <person name="Lopez-Perez M."/>
        </authorList>
    </citation>
    <scope>NUCLEOTIDE SEQUENCE [LARGE SCALE GENOMIC DNA]</scope>
    <source>
        <strain evidence="3">MED-G162</strain>
    </source>
</reference>
<evidence type="ECO:0000259" key="2">
    <source>
        <dbReference type="SMART" id="SM00226"/>
    </source>
</evidence>
<gene>
    <name evidence="3" type="ORF">EVA95_03500</name>
</gene>
<evidence type="ECO:0000256" key="1">
    <source>
        <dbReference type="ARBA" id="ARBA00022849"/>
    </source>
</evidence>
<accession>A0A520MW74</accession>
<dbReference type="InterPro" id="IPR023485">
    <property type="entry name" value="Ptyr_pPase"/>
</dbReference>
<dbReference type="InterPro" id="IPR036196">
    <property type="entry name" value="Ptyr_pPase_sf"/>
</dbReference>
<dbReference type="Pfam" id="PF01451">
    <property type="entry name" value="LMWPc"/>
    <property type="match status" value="1"/>
</dbReference>
<dbReference type="PANTHER" id="PTHR43428">
    <property type="entry name" value="ARSENATE REDUCTASE"/>
    <property type="match status" value="1"/>
</dbReference>
<dbReference type="AlphaFoldDB" id="A0A520MW74"/>
<dbReference type="Gene3D" id="3.40.50.2300">
    <property type="match status" value="1"/>
</dbReference>
<dbReference type="SMART" id="SM00226">
    <property type="entry name" value="LMWPc"/>
    <property type="match status" value="1"/>
</dbReference>
<feature type="domain" description="Phosphotyrosine protein phosphatase I" evidence="2">
    <location>
        <begin position="1"/>
        <end position="136"/>
    </location>
</feature>
<name>A0A520MW74_9GAMM</name>
<proteinExistence type="predicted"/>
<dbReference type="Proteomes" id="UP000319384">
    <property type="component" value="Unassembled WGS sequence"/>
</dbReference>
<dbReference type="CDD" id="cd16345">
    <property type="entry name" value="LMWP_ArsC"/>
    <property type="match status" value="1"/>
</dbReference>
<sequence length="138" mass="15567">MNILFLCVGNSARSQIAEGLAKDMLPKSYDIRSAGSKPSKNVHSDAIFVMNEIGIDISSHKTKSIESLDMEFVNKLDHVITLCAEEVCPIVPKSTNTLHWPNEDPDNDSYTKTQSENAFRKTRENIFNLLKKFFIMNS</sequence>
<protein>
    <submittedName>
        <fullName evidence="3">Arsenate reductase ArsC</fullName>
    </submittedName>
</protein>
<dbReference type="PANTHER" id="PTHR43428:SF1">
    <property type="entry name" value="ARSENATE REDUCTASE"/>
    <property type="match status" value="1"/>
</dbReference>